<keyword evidence="6" id="KW-0545">Nucleotide biosynthesis</keyword>
<evidence type="ECO:0000256" key="5">
    <source>
        <dbReference type="ARBA" id="ARBA00022723"/>
    </source>
</evidence>
<evidence type="ECO:0000256" key="14">
    <source>
        <dbReference type="ARBA" id="ARBA00061444"/>
    </source>
</evidence>
<dbReference type="Pfam" id="PF13793">
    <property type="entry name" value="Pribosyltran_N"/>
    <property type="match status" value="1"/>
</dbReference>
<dbReference type="HOGENOM" id="CLU_033546_1_0_0"/>
<dbReference type="EMBL" id="CP002042">
    <property type="protein sequence ID" value="ADH62677.1"/>
    <property type="molecule type" value="Genomic_DNA"/>
</dbReference>
<evidence type="ECO:0000256" key="11">
    <source>
        <dbReference type="ARBA" id="ARBA00029942"/>
    </source>
</evidence>
<dbReference type="STRING" id="526227.Mesil_0764"/>
<dbReference type="Pfam" id="PF14572">
    <property type="entry name" value="Pribosyl_synth"/>
    <property type="match status" value="1"/>
</dbReference>
<evidence type="ECO:0000256" key="10">
    <source>
        <dbReference type="ARBA" id="ARBA00022842"/>
    </source>
</evidence>
<comment type="similarity">
    <text evidence="14">Belongs to the ribose-phosphate pyrophosphokinase family. Class I subfamily.</text>
</comment>
<dbReference type="RefSeq" id="WP_013157266.1">
    <property type="nucleotide sequence ID" value="NC_014212.1"/>
</dbReference>
<evidence type="ECO:0000256" key="2">
    <source>
        <dbReference type="ARBA" id="ARBA00004996"/>
    </source>
</evidence>
<proteinExistence type="inferred from homology"/>
<evidence type="ECO:0000256" key="15">
    <source>
        <dbReference type="ARBA" id="ARBA00069492"/>
    </source>
</evidence>
<dbReference type="Gene3D" id="3.40.50.2020">
    <property type="match status" value="2"/>
</dbReference>
<dbReference type="GO" id="GO:0000287">
    <property type="term" value="F:magnesium ion binding"/>
    <property type="evidence" value="ECO:0007669"/>
    <property type="project" value="InterPro"/>
</dbReference>
<dbReference type="KEGG" id="msv:Mesil_0764"/>
<evidence type="ECO:0000259" key="17">
    <source>
        <dbReference type="Pfam" id="PF13793"/>
    </source>
</evidence>
<dbReference type="PANTHER" id="PTHR10210:SF41">
    <property type="entry name" value="RIBOSE-PHOSPHATE PYROPHOSPHOKINASE 1, CHLOROPLASTIC"/>
    <property type="match status" value="1"/>
</dbReference>
<evidence type="ECO:0000256" key="6">
    <source>
        <dbReference type="ARBA" id="ARBA00022727"/>
    </source>
</evidence>
<dbReference type="NCBIfam" id="NF002320">
    <property type="entry name" value="PRK01259.1"/>
    <property type="match status" value="1"/>
</dbReference>
<dbReference type="GO" id="GO:0005524">
    <property type="term" value="F:ATP binding"/>
    <property type="evidence" value="ECO:0007669"/>
    <property type="project" value="UniProtKB-KW"/>
</dbReference>
<keyword evidence="8" id="KW-0418">Kinase</keyword>
<dbReference type="InterPro" id="IPR029099">
    <property type="entry name" value="Pribosyltran_N"/>
</dbReference>
<dbReference type="GO" id="GO:0004749">
    <property type="term" value="F:ribose phosphate diphosphokinase activity"/>
    <property type="evidence" value="ECO:0007669"/>
    <property type="project" value="UniProtKB-EC"/>
</dbReference>
<dbReference type="Proteomes" id="UP000001916">
    <property type="component" value="Chromosome"/>
</dbReference>
<evidence type="ECO:0000256" key="8">
    <source>
        <dbReference type="ARBA" id="ARBA00022777"/>
    </source>
</evidence>
<dbReference type="InterPro" id="IPR000842">
    <property type="entry name" value="PRib_PP_synth_CS"/>
</dbReference>
<evidence type="ECO:0000256" key="9">
    <source>
        <dbReference type="ARBA" id="ARBA00022840"/>
    </source>
</evidence>
<dbReference type="FunFam" id="3.40.50.2020:FF:000001">
    <property type="entry name" value="Ribose-phosphate pyrophosphokinase"/>
    <property type="match status" value="1"/>
</dbReference>
<dbReference type="PROSITE" id="PS00114">
    <property type="entry name" value="PRPP_SYNTHASE"/>
    <property type="match status" value="1"/>
</dbReference>
<evidence type="ECO:0000256" key="7">
    <source>
        <dbReference type="ARBA" id="ARBA00022741"/>
    </source>
</evidence>
<dbReference type="EC" id="2.7.6.1" evidence="3"/>
<dbReference type="InterPro" id="IPR005946">
    <property type="entry name" value="Rib-P_diPkinase"/>
</dbReference>
<dbReference type="CDD" id="cd06223">
    <property type="entry name" value="PRTases_typeI"/>
    <property type="match status" value="1"/>
</dbReference>
<accession>D7BBB7</accession>
<sequence length="361" mass="38622">MAVTGPGVESIPTMAEAEGVAQVSAHQVSVHGDSPSQGLHLEDERPLNGENSGLEVKLFAGNANRPLAEAIAQTLGLQLGDALVERFPDGEVRVRIHESVRGADVYLIQPSAPPVNDNLMELLLMADAMRRSSAARINAVIPYFGYARQDKQTQGREPITAKLVADLIERVGVDRVIAVDLHAPQIQGFFNIPVDALSAVRLFAHHLLHHNLTENAVVVSPDAGRAEEARRLSEKLGLPLALLAKRRTGPRETQVTYVIGDVAGKRPLLIDDIISTGGTIRRGVEALLAAGALPEAIVMATHAVLVGPARENLAHPAIRQVVFTDTIPLNPGLGYTILSTAQLLAQAIRHIHTNRSVSALI</sequence>
<dbReference type="GO" id="GO:0006164">
    <property type="term" value="P:purine nucleotide biosynthetic process"/>
    <property type="evidence" value="ECO:0007669"/>
    <property type="project" value="TreeGrafter"/>
</dbReference>
<keyword evidence="10" id="KW-0460">Magnesium</keyword>
<keyword evidence="19" id="KW-1185">Reference proteome</keyword>
<keyword evidence="7" id="KW-0547">Nucleotide-binding</keyword>
<keyword evidence="9" id="KW-0067">ATP-binding</keyword>
<comment type="function">
    <text evidence="13">Involved in the biosynthesis of the central metabolite phospho-alpha-D-ribosyl-1-pyrophosphate (PRPP) via the transfer of pyrophosphoryl group from ATP to 1-hydroxyl of ribose-5-phosphate (Rib-5-P).</text>
</comment>
<dbReference type="NCBIfam" id="TIGR01251">
    <property type="entry name" value="ribP_PPkin"/>
    <property type="match status" value="1"/>
</dbReference>
<comment type="cofactor">
    <cofactor evidence="1">
        <name>Mg(2+)</name>
        <dbReference type="ChEBI" id="CHEBI:18420"/>
    </cofactor>
</comment>
<evidence type="ECO:0000256" key="4">
    <source>
        <dbReference type="ARBA" id="ARBA00022679"/>
    </source>
</evidence>
<keyword evidence="4 18" id="KW-0808">Transferase</keyword>
<evidence type="ECO:0000256" key="1">
    <source>
        <dbReference type="ARBA" id="ARBA00001946"/>
    </source>
</evidence>
<dbReference type="GO" id="GO:0009156">
    <property type="term" value="P:ribonucleoside monophosphate biosynthetic process"/>
    <property type="evidence" value="ECO:0007669"/>
    <property type="project" value="InterPro"/>
</dbReference>
<evidence type="ECO:0000313" key="19">
    <source>
        <dbReference type="Proteomes" id="UP000001916"/>
    </source>
</evidence>
<gene>
    <name evidence="18" type="ordered locus">Mesil_0764</name>
</gene>
<dbReference type="eggNOG" id="COG0462">
    <property type="taxonomic scope" value="Bacteria"/>
</dbReference>
<evidence type="ECO:0000256" key="12">
    <source>
        <dbReference type="ARBA" id="ARBA00049535"/>
    </source>
</evidence>
<dbReference type="PANTHER" id="PTHR10210">
    <property type="entry name" value="RIBOSE-PHOSPHATE DIPHOSPHOKINASE FAMILY MEMBER"/>
    <property type="match status" value="1"/>
</dbReference>
<feature type="region of interest" description="Disordered" evidence="16">
    <location>
        <begin position="28"/>
        <end position="47"/>
    </location>
</feature>
<dbReference type="AlphaFoldDB" id="D7BBB7"/>
<organism evidence="18 19">
    <name type="scientific">Allomeiothermus silvanus (strain ATCC 700542 / DSM 9946 / NBRC 106475 / NCIMB 13440 / VI-R2)</name>
    <name type="common">Thermus silvanus</name>
    <dbReference type="NCBI Taxonomy" id="526227"/>
    <lineage>
        <taxon>Bacteria</taxon>
        <taxon>Thermotogati</taxon>
        <taxon>Deinococcota</taxon>
        <taxon>Deinococci</taxon>
        <taxon>Thermales</taxon>
        <taxon>Thermaceae</taxon>
        <taxon>Allomeiothermus</taxon>
    </lineage>
</organism>
<name>D7BBB7_ALLS1</name>
<dbReference type="GO" id="GO:0016301">
    <property type="term" value="F:kinase activity"/>
    <property type="evidence" value="ECO:0007669"/>
    <property type="project" value="UniProtKB-KW"/>
</dbReference>
<dbReference type="InterPro" id="IPR029057">
    <property type="entry name" value="PRTase-like"/>
</dbReference>
<dbReference type="GO" id="GO:0006015">
    <property type="term" value="P:5-phosphoribose 1-diphosphate biosynthetic process"/>
    <property type="evidence" value="ECO:0007669"/>
    <property type="project" value="TreeGrafter"/>
</dbReference>
<feature type="domain" description="Ribose-phosphate pyrophosphokinase N-terminal" evidence="17">
    <location>
        <begin position="56"/>
        <end position="172"/>
    </location>
</feature>
<keyword evidence="5" id="KW-0479">Metal-binding</keyword>
<evidence type="ECO:0000256" key="16">
    <source>
        <dbReference type="SAM" id="MobiDB-lite"/>
    </source>
</evidence>
<comment type="catalytic activity">
    <reaction evidence="12">
        <text>D-ribose 5-phosphate + ATP = 5-phospho-alpha-D-ribose 1-diphosphate + AMP + H(+)</text>
        <dbReference type="Rhea" id="RHEA:15609"/>
        <dbReference type="ChEBI" id="CHEBI:15378"/>
        <dbReference type="ChEBI" id="CHEBI:30616"/>
        <dbReference type="ChEBI" id="CHEBI:58017"/>
        <dbReference type="ChEBI" id="CHEBI:78346"/>
        <dbReference type="ChEBI" id="CHEBI:456215"/>
        <dbReference type="EC" id="2.7.6.1"/>
    </reaction>
</comment>
<protein>
    <recommendedName>
        <fullName evidence="15">Ribose-phosphate pyrophosphokinase</fullName>
        <ecNumber evidence="3">2.7.6.1</ecNumber>
    </recommendedName>
    <alternativeName>
        <fullName evidence="11">Phosphoribosyl pyrophosphate synthase</fullName>
    </alternativeName>
</protein>
<comment type="pathway">
    <text evidence="2">Metabolic intermediate biosynthesis; 5-phospho-alpha-D-ribose 1-diphosphate biosynthesis; 5-phospho-alpha-D-ribose 1-diphosphate from D-ribose 5-phosphate (route I): step 1/1.</text>
</comment>
<dbReference type="SMART" id="SM01400">
    <property type="entry name" value="Pribosyltran_N"/>
    <property type="match status" value="1"/>
</dbReference>
<dbReference type="InterPro" id="IPR000836">
    <property type="entry name" value="PRTase_dom"/>
</dbReference>
<reference evidence="18 19" key="1">
    <citation type="journal article" date="2010" name="Stand. Genomic Sci.">
        <title>Complete genome sequence of Meiothermus silvanus type strain (VI-R2).</title>
        <authorList>
            <person name="Sikorski J."/>
            <person name="Tindall B.J."/>
            <person name="Lowry S."/>
            <person name="Lucas S."/>
            <person name="Nolan M."/>
            <person name="Copeland A."/>
            <person name="Glavina Del Rio T."/>
            <person name="Tice H."/>
            <person name="Cheng J.F."/>
            <person name="Han C."/>
            <person name="Pitluck S."/>
            <person name="Liolios K."/>
            <person name="Ivanova N."/>
            <person name="Mavromatis K."/>
            <person name="Mikhailova N."/>
            <person name="Pati A."/>
            <person name="Goodwin L."/>
            <person name="Chen A."/>
            <person name="Palaniappan K."/>
            <person name="Land M."/>
            <person name="Hauser L."/>
            <person name="Chang Y.J."/>
            <person name="Jeffries C.D."/>
            <person name="Rohde M."/>
            <person name="Goker M."/>
            <person name="Woyke T."/>
            <person name="Bristow J."/>
            <person name="Eisen J.A."/>
            <person name="Markowitz V."/>
            <person name="Hugenholtz P."/>
            <person name="Kyrpides N.C."/>
            <person name="Klenk H.P."/>
            <person name="Lapidus A."/>
        </authorList>
    </citation>
    <scope>NUCLEOTIDE SEQUENCE [LARGE SCALE GENOMIC DNA]</scope>
    <source>
        <strain evidence="19">ATCC 700542 / DSM 9946 / VI-R2</strain>
    </source>
</reference>
<evidence type="ECO:0000256" key="13">
    <source>
        <dbReference type="ARBA" id="ARBA00054914"/>
    </source>
</evidence>
<dbReference type="GO" id="GO:0005737">
    <property type="term" value="C:cytoplasm"/>
    <property type="evidence" value="ECO:0007669"/>
    <property type="project" value="TreeGrafter"/>
</dbReference>
<evidence type="ECO:0000313" key="18">
    <source>
        <dbReference type="EMBL" id="ADH62677.1"/>
    </source>
</evidence>
<dbReference type="GO" id="GO:0002189">
    <property type="term" value="C:ribose phosphate diphosphokinase complex"/>
    <property type="evidence" value="ECO:0007669"/>
    <property type="project" value="TreeGrafter"/>
</dbReference>
<evidence type="ECO:0000256" key="3">
    <source>
        <dbReference type="ARBA" id="ARBA00013247"/>
    </source>
</evidence>
<dbReference type="SUPFAM" id="SSF53271">
    <property type="entry name" value="PRTase-like"/>
    <property type="match status" value="2"/>
</dbReference>